<feature type="modified residue" description="4-aspartylphosphate" evidence="4">
    <location>
        <position position="634"/>
    </location>
</feature>
<dbReference type="InterPro" id="IPR011006">
    <property type="entry name" value="CheY-like_superfamily"/>
</dbReference>
<dbReference type="InterPro" id="IPR000700">
    <property type="entry name" value="PAS-assoc_C"/>
</dbReference>
<protein>
    <recommendedName>
        <fullName evidence="2">histidine kinase</fullName>
        <ecNumber evidence="2">2.7.13.3</ecNumber>
    </recommendedName>
</protein>
<accession>A0A2T5GSX3</accession>
<dbReference type="InterPro" id="IPR036890">
    <property type="entry name" value="HATPase_C_sf"/>
</dbReference>
<dbReference type="SMART" id="SM00387">
    <property type="entry name" value="HATPase_c"/>
    <property type="match status" value="1"/>
</dbReference>
<dbReference type="Proteomes" id="UP000244189">
    <property type="component" value="Unassembled WGS sequence"/>
</dbReference>
<dbReference type="SUPFAM" id="SSF47384">
    <property type="entry name" value="Homodimeric domain of signal transducing histidine kinase"/>
    <property type="match status" value="1"/>
</dbReference>
<dbReference type="EC" id="2.7.13.3" evidence="2"/>
<dbReference type="InterPro" id="IPR003594">
    <property type="entry name" value="HATPase_dom"/>
</dbReference>
<dbReference type="PANTHER" id="PTHR43065:SF42">
    <property type="entry name" value="TWO-COMPONENT SENSOR PPRA"/>
    <property type="match status" value="1"/>
</dbReference>
<evidence type="ECO:0000256" key="5">
    <source>
        <dbReference type="SAM" id="Coils"/>
    </source>
</evidence>
<feature type="domain" description="Response regulatory" evidence="7">
    <location>
        <begin position="584"/>
        <end position="699"/>
    </location>
</feature>
<dbReference type="PANTHER" id="PTHR43065">
    <property type="entry name" value="SENSOR HISTIDINE KINASE"/>
    <property type="match status" value="1"/>
</dbReference>
<evidence type="ECO:0000259" key="7">
    <source>
        <dbReference type="PROSITE" id="PS50110"/>
    </source>
</evidence>
<dbReference type="Pfam" id="PF00072">
    <property type="entry name" value="Response_reg"/>
    <property type="match status" value="1"/>
</dbReference>
<dbReference type="SUPFAM" id="SSF55785">
    <property type="entry name" value="PYP-like sensor domain (PAS domain)"/>
    <property type="match status" value="2"/>
</dbReference>
<dbReference type="SUPFAM" id="SSF55874">
    <property type="entry name" value="ATPase domain of HSP90 chaperone/DNA topoisomerase II/histidine kinase"/>
    <property type="match status" value="1"/>
</dbReference>
<dbReference type="InterPro" id="IPR004358">
    <property type="entry name" value="Sig_transdc_His_kin-like_C"/>
</dbReference>
<evidence type="ECO:0000259" key="6">
    <source>
        <dbReference type="PROSITE" id="PS50109"/>
    </source>
</evidence>
<dbReference type="Gene3D" id="1.10.287.130">
    <property type="match status" value="1"/>
</dbReference>
<proteinExistence type="predicted"/>
<dbReference type="PRINTS" id="PR00344">
    <property type="entry name" value="BCTRLSENSOR"/>
</dbReference>
<feature type="domain" description="PAC" evidence="8">
    <location>
        <begin position="243"/>
        <end position="298"/>
    </location>
</feature>
<dbReference type="InterPro" id="IPR003661">
    <property type="entry name" value="HisK_dim/P_dom"/>
</dbReference>
<dbReference type="PROSITE" id="PS50109">
    <property type="entry name" value="HIS_KIN"/>
    <property type="match status" value="1"/>
</dbReference>
<dbReference type="PROSITE" id="PS50110">
    <property type="entry name" value="RESPONSE_REGULATORY"/>
    <property type="match status" value="1"/>
</dbReference>
<evidence type="ECO:0000256" key="4">
    <source>
        <dbReference type="PROSITE-ProRule" id="PRU00169"/>
    </source>
</evidence>
<dbReference type="PROSITE" id="PS50113">
    <property type="entry name" value="PAC"/>
    <property type="match status" value="1"/>
</dbReference>
<dbReference type="Pfam" id="PF08448">
    <property type="entry name" value="PAS_4"/>
    <property type="match status" value="2"/>
</dbReference>
<keyword evidence="9" id="KW-0418">Kinase</keyword>
<dbReference type="Pfam" id="PF00512">
    <property type="entry name" value="HisKA"/>
    <property type="match status" value="1"/>
</dbReference>
<dbReference type="Pfam" id="PF02518">
    <property type="entry name" value="HATPase_c"/>
    <property type="match status" value="1"/>
</dbReference>
<keyword evidence="3 4" id="KW-0597">Phosphoprotein</keyword>
<dbReference type="CDD" id="cd16919">
    <property type="entry name" value="HATPase_CckA-like"/>
    <property type="match status" value="1"/>
</dbReference>
<dbReference type="InterPro" id="IPR036097">
    <property type="entry name" value="HisK_dim/P_sf"/>
</dbReference>
<evidence type="ECO:0000256" key="1">
    <source>
        <dbReference type="ARBA" id="ARBA00000085"/>
    </source>
</evidence>
<evidence type="ECO:0000256" key="3">
    <source>
        <dbReference type="ARBA" id="ARBA00022553"/>
    </source>
</evidence>
<dbReference type="SMART" id="SM00388">
    <property type="entry name" value="HisKA"/>
    <property type="match status" value="1"/>
</dbReference>
<organism evidence="9 10">
    <name type="scientific">Sphingomonas aurantiaca</name>
    <dbReference type="NCBI Taxonomy" id="185949"/>
    <lineage>
        <taxon>Bacteria</taxon>
        <taxon>Pseudomonadati</taxon>
        <taxon>Pseudomonadota</taxon>
        <taxon>Alphaproteobacteria</taxon>
        <taxon>Sphingomonadales</taxon>
        <taxon>Sphingomonadaceae</taxon>
        <taxon>Sphingomonas</taxon>
    </lineage>
</organism>
<keyword evidence="5" id="KW-0175">Coiled coil</keyword>
<dbReference type="AlphaFoldDB" id="A0A2T5GSX3"/>
<dbReference type="GO" id="GO:0000155">
    <property type="term" value="F:phosphorelay sensor kinase activity"/>
    <property type="evidence" value="ECO:0007669"/>
    <property type="project" value="InterPro"/>
</dbReference>
<dbReference type="InterPro" id="IPR035965">
    <property type="entry name" value="PAS-like_dom_sf"/>
</dbReference>
<dbReference type="InterPro" id="IPR005467">
    <property type="entry name" value="His_kinase_dom"/>
</dbReference>
<feature type="coiled-coil region" evidence="5">
    <location>
        <begin position="289"/>
        <end position="327"/>
    </location>
</feature>
<dbReference type="Gene3D" id="3.40.50.2300">
    <property type="match status" value="1"/>
</dbReference>
<name>A0A2T5GSX3_9SPHN</name>
<evidence type="ECO:0000259" key="8">
    <source>
        <dbReference type="PROSITE" id="PS50113"/>
    </source>
</evidence>
<comment type="caution">
    <text evidence="9">The sequence shown here is derived from an EMBL/GenBank/DDBJ whole genome shotgun (WGS) entry which is preliminary data.</text>
</comment>
<comment type="catalytic activity">
    <reaction evidence="1">
        <text>ATP + protein L-histidine = ADP + protein N-phospho-L-histidine.</text>
        <dbReference type="EC" id="2.7.13.3"/>
    </reaction>
</comment>
<keyword evidence="10" id="KW-1185">Reference proteome</keyword>
<evidence type="ECO:0000313" key="10">
    <source>
        <dbReference type="Proteomes" id="UP000244189"/>
    </source>
</evidence>
<reference evidence="9 10" key="1">
    <citation type="submission" date="2018-04" db="EMBL/GenBank/DDBJ databases">
        <title>Genomic Encyclopedia of Type Strains, Phase III (KMG-III): the genomes of soil and plant-associated and newly described type strains.</title>
        <authorList>
            <person name="Whitman W."/>
        </authorList>
    </citation>
    <scope>NUCLEOTIDE SEQUENCE [LARGE SCALE GENOMIC DNA]</scope>
    <source>
        <strain evidence="9 10">MA101b</strain>
    </source>
</reference>
<dbReference type="SUPFAM" id="SSF52172">
    <property type="entry name" value="CheY-like"/>
    <property type="match status" value="1"/>
</dbReference>
<dbReference type="SMART" id="SM00448">
    <property type="entry name" value="REC"/>
    <property type="match status" value="1"/>
</dbReference>
<keyword evidence="9" id="KW-0808">Transferase</keyword>
<dbReference type="Gene3D" id="3.30.565.10">
    <property type="entry name" value="Histidine kinase-like ATPase, C-terminal domain"/>
    <property type="match status" value="1"/>
</dbReference>
<dbReference type="InterPro" id="IPR001789">
    <property type="entry name" value="Sig_transdc_resp-reg_receiver"/>
</dbReference>
<evidence type="ECO:0000256" key="2">
    <source>
        <dbReference type="ARBA" id="ARBA00012438"/>
    </source>
</evidence>
<sequence length="701" mass="76513">MTSQTAQADFLTGGDEMAAMIRAHDWSSSPLGPIAGWSQSLRSIVSLMLASEFAMCLAWGDELGFLYNDHYARIMHDKHPAALGRPFADVWADVWSDISPLVDKALGGDASFFENLPLVTNRKGYDEQAWFTFSYSPLRDDSGAIAGMFCSTYESTERVQTERALRDERERMGQMFAQAPTFMAMLRGAEHRFELTNPGYDKLIGHRDVLGRTVAETLPDAVEQGFLDLLDGVFTSGVAFTATGMLYAVQAEPGGPINDRYVDFVYQPIRDATGAVVGVFVEGADVTDRKRLERDLQSLNADLEQRVSDRTQELIEAQEALRQAQKMEAVGQLTGGIAHDFNNLLQGITGSLEIVQRRVAQGRIDELDRFITGATTAANRAASLTHRLLAFSRRQPLDPRPVQANALIASLEDLLRRTTGEQIAFETVLADGLWTTLCDPNQLENSLLNLVINARDAMPDGGVLTIETRNALLDDHFAASQRDVRPGHYVCICVSDTGTGMSADTIAKAFEPFFTTKPIGQGTGLGLSMIYGFARQSEGYARIYSEVGHGTTIKLYLPRHYGEAEQGEALPGLTQDHATNAGEIVLVVEDDAVVRALIVEVLGELGYQAVEAHDGPAGLDCLRTMERIDLLVTDIGLPGLNGRQVADAGRMMRPGLRVLFMTGYAENAALASGFLEPGMSMITKPFAMEALATQIRTIIEG</sequence>
<gene>
    <name evidence="9" type="ORF">C8J26_0708</name>
</gene>
<dbReference type="InterPro" id="IPR013656">
    <property type="entry name" value="PAS_4"/>
</dbReference>
<dbReference type="Gene3D" id="3.30.450.20">
    <property type="entry name" value="PAS domain"/>
    <property type="match status" value="2"/>
</dbReference>
<feature type="domain" description="Histidine kinase" evidence="6">
    <location>
        <begin position="336"/>
        <end position="561"/>
    </location>
</feature>
<dbReference type="EMBL" id="QAOG01000001">
    <property type="protein sequence ID" value="PTQ62428.1"/>
    <property type="molecule type" value="Genomic_DNA"/>
</dbReference>
<evidence type="ECO:0000313" key="9">
    <source>
        <dbReference type="EMBL" id="PTQ62428.1"/>
    </source>
</evidence>